<dbReference type="SUPFAM" id="SSF53474">
    <property type="entry name" value="alpha/beta-Hydrolases"/>
    <property type="match status" value="1"/>
</dbReference>
<dbReference type="GeneID" id="28850869"/>
<dbReference type="InterPro" id="IPR018202">
    <property type="entry name" value="Ser_caboxypep_ser_AS"/>
</dbReference>
<keyword evidence="3 6" id="KW-0645">Protease</keyword>
<evidence type="ECO:0000256" key="6">
    <source>
        <dbReference type="RuleBase" id="RU361156"/>
    </source>
</evidence>
<feature type="signal peptide" evidence="6">
    <location>
        <begin position="1"/>
        <end position="19"/>
    </location>
</feature>
<protein>
    <recommendedName>
        <fullName evidence="6">Carboxypeptidase</fullName>
        <ecNumber evidence="6">3.4.16.-</ecNumber>
    </recommendedName>
</protein>
<dbReference type="STRING" id="1380566.A0A179FML0"/>
<feature type="chain" id="PRO_5007950184" description="Carboxypeptidase" evidence="6">
    <location>
        <begin position="20"/>
        <end position="561"/>
    </location>
</feature>
<dbReference type="EMBL" id="LSBJ02000004">
    <property type="protein sequence ID" value="OAQ66577.1"/>
    <property type="molecule type" value="Genomic_DNA"/>
</dbReference>
<evidence type="ECO:0000256" key="4">
    <source>
        <dbReference type="ARBA" id="ARBA00022801"/>
    </source>
</evidence>
<keyword evidence="6" id="KW-0732">Signal</keyword>
<name>A0A179FML0_METCM</name>
<dbReference type="PANTHER" id="PTHR11802">
    <property type="entry name" value="SERINE PROTEASE FAMILY S10 SERINE CARBOXYPEPTIDASE"/>
    <property type="match status" value="1"/>
</dbReference>
<proteinExistence type="inferred from homology"/>
<dbReference type="InterPro" id="IPR001563">
    <property type="entry name" value="Peptidase_S10"/>
</dbReference>
<dbReference type="EC" id="3.4.16.-" evidence="6"/>
<dbReference type="Pfam" id="PF00450">
    <property type="entry name" value="Peptidase_S10"/>
    <property type="match status" value="1"/>
</dbReference>
<evidence type="ECO:0000313" key="8">
    <source>
        <dbReference type="Proteomes" id="UP000078397"/>
    </source>
</evidence>
<dbReference type="Gene3D" id="3.40.50.1820">
    <property type="entry name" value="alpha/beta hydrolase"/>
    <property type="match status" value="1"/>
</dbReference>
<dbReference type="InterPro" id="IPR029058">
    <property type="entry name" value="AB_hydrolase_fold"/>
</dbReference>
<dbReference type="KEGG" id="pchm:VFPPC_08113"/>
<accession>A0A179FML0</accession>
<dbReference type="AlphaFoldDB" id="A0A179FML0"/>
<dbReference type="GO" id="GO:0004185">
    <property type="term" value="F:serine-type carboxypeptidase activity"/>
    <property type="evidence" value="ECO:0007669"/>
    <property type="project" value="UniProtKB-UniRule"/>
</dbReference>
<dbReference type="GO" id="GO:0006508">
    <property type="term" value="P:proteolysis"/>
    <property type="evidence" value="ECO:0007669"/>
    <property type="project" value="UniProtKB-KW"/>
</dbReference>
<evidence type="ECO:0000256" key="3">
    <source>
        <dbReference type="ARBA" id="ARBA00022670"/>
    </source>
</evidence>
<reference evidence="7 8" key="1">
    <citation type="journal article" date="2016" name="PLoS Pathog.">
        <title>Biosynthesis of antibiotic leucinostatins in bio-control fungus Purpureocillium lilacinum and their inhibition on phytophthora revealed by genome mining.</title>
        <authorList>
            <person name="Wang G."/>
            <person name="Liu Z."/>
            <person name="Lin R."/>
            <person name="Li E."/>
            <person name="Mao Z."/>
            <person name="Ling J."/>
            <person name="Yang Y."/>
            <person name="Yin W.B."/>
            <person name="Xie B."/>
        </authorList>
    </citation>
    <scope>NUCLEOTIDE SEQUENCE [LARGE SCALE GENOMIC DNA]</scope>
    <source>
        <strain evidence="7">170</strain>
    </source>
</reference>
<comment type="similarity">
    <text evidence="1 6">Belongs to the peptidase S10 family.</text>
</comment>
<evidence type="ECO:0000256" key="5">
    <source>
        <dbReference type="ARBA" id="ARBA00023180"/>
    </source>
</evidence>
<evidence type="ECO:0000256" key="1">
    <source>
        <dbReference type="ARBA" id="ARBA00009431"/>
    </source>
</evidence>
<organism evidence="7 8">
    <name type="scientific">Pochonia chlamydosporia 170</name>
    <dbReference type="NCBI Taxonomy" id="1380566"/>
    <lineage>
        <taxon>Eukaryota</taxon>
        <taxon>Fungi</taxon>
        <taxon>Dikarya</taxon>
        <taxon>Ascomycota</taxon>
        <taxon>Pezizomycotina</taxon>
        <taxon>Sordariomycetes</taxon>
        <taxon>Hypocreomycetidae</taxon>
        <taxon>Hypocreales</taxon>
        <taxon>Clavicipitaceae</taxon>
        <taxon>Pochonia</taxon>
    </lineage>
</organism>
<keyword evidence="5" id="KW-0325">Glycoprotein</keyword>
<evidence type="ECO:0000313" key="7">
    <source>
        <dbReference type="EMBL" id="OAQ66577.1"/>
    </source>
</evidence>
<dbReference type="Proteomes" id="UP000078397">
    <property type="component" value="Unassembled WGS sequence"/>
</dbReference>
<dbReference type="OrthoDB" id="443318at2759"/>
<gene>
    <name evidence="7" type="ORF">VFPPC_08113</name>
</gene>
<dbReference type="PANTHER" id="PTHR11802:SF479">
    <property type="entry name" value="CARBOXYPEPTIDASE"/>
    <property type="match status" value="1"/>
</dbReference>
<evidence type="ECO:0000256" key="2">
    <source>
        <dbReference type="ARBA" id="ARBA00022645"/>
    </source>
</evidence>
<keyword evidence="4 6" id="KW-0378">Hydrolase</keyword>
<dbReference type="PROSITE" id="PS00131">
    <property type="entry name" value="CARBOXYPEPT_SER_SER"/>
    <property type="match status" value="1"/>
</dbReference>
<dbReference type="PRINTS" id="PR00724">
    <property type="entry name" value="CRBOXYPTASEC"/>
</dbReference>
<dbReference type="RefSeq" id="XP_018143664.1">
    <property type="nucleotide sequence ID" value="XM_018286875.1"/>
</dbReference>
<sequence length="561" mass="62995">MRTLWMVSLLGFLSSTTNARKSDNYARLLQHLHGDGAAEFSKYSEAKTPPTLYSRAKTEAPHRFLNNGTQKFAVNGTGIPEVDFDIGESYAGLLPVTDKKEDRDNLFFWFFPTDNEEHKKKKEITIWLNGGPGCSSLLGLLQENGPFVWQPGTLKPVPNPWSWHHLTNVVWIEQPVTVGFSTGNTTIHNEDELAKQFMGFWKNFIDTFCLQGYKVYVVGESYGGYYAPYIASHFVNANDTDYYDVGGLMVVDGISFDGDVQSEVVVETFVEQNYNLMPFDDRFMATIHNTSEHCGYRDFIKKYYVYPPAGEQPSLLPWQEKLPNGTVTYKEGCGGLWDAVNRQAKKDNPCFNIYNILDHCPDLYDPLGDDPYFNREDVKKAIHAPLQVQWSQCVNTAFVNRDESLPPSKYELPNVIDKTKNVIYVQGGTDFILPANGVLLALQNMTWGGKMGFQSRPTDPFYVPRFRTGKQGYGSDLPDKSGVVGTSHHERGLSVAVTGLSGHEGPEYASTSAFRQLEKLLGRVHSLSDTTPFTLPQLKNATQDEKPLGKGTFPIPWVYSG</sequence>
<keyword evidence="8" id="KW-1185">Reference proteome</keyword>
<comment type="caution">
    <text evidence="7">The sequence shown here is derived from an EMBL/GenBank/DDBJ whole genome shotgun (WGS) entry which is preliminary data.</text>
</comment>
<keyword evidence="2 6" id="KW-0121">Carboxypeptidase</keyword>